<dbReference type="AlphaFoldDB" id="A0A266Q5D9"/>
<feature type="transmembrane region" description="Helical" evidence="1">
    <location>
        <begin position="81"/>
        <end position="99"/>
    </location>
</feature>
<dbReference type="RefSeq" id="WP_094986012.1">
    <property type="nucleotide sequence ID" value="NZ_NHNI01000002.1"/>
</dbReference>
<keyword evidence="1" id="KW-0812">Transmembrane</keyword>
<sequence length="171" mass="19387">MTRALAFTLTNVLLFQVGWFVCILFASQWAVLYTLAAGCVHFYWSQTRVRDAIAVVLCLLIGAVHDSVLIHAGLIRFVESSLWPPLWLMCLWLLLGITLNHSLRWVYERPYWSAMLGAISGPLSYLAGVKLSSAEWSSPLTEVIPIIAFLWLLVLPLHRFLSVRITPYVQD</sequence>
<keyword evidence="1" id="KW-1133">Transmembrane helix</keyword>
<dbReference type="Pfam" id="PF11086">
    <property type="entry name" value="DUF2878"/>
    <property type="match status" value="1"/>
</dbReference>
<protein>
    <recommendedName>
        <fullName evidence="4">DUF2878 domain-containing protein</fullName>
    </recommendedName>
</protein>
<feature type="transmembrane region" description="Helical" evidence="1">
    <location>
        <begin position="111"/>
        <end position="131"/>
    </location>
</feature>
<evidence type="ECO:0008006" key="4">
    <source>
        <dbReference type="Google" id="ProtNLM"/>
    </source>
</evidence>
<comment type="caution">
    <text evidence="2">The sequence shown here is derived from an EMBL/GenBank/DDBJ whole genome shotgun (WGS) entry which is preliminary data.</text>
</comment>
<keyword evidence="1" id="KW-0472">Membrane</keyword>
<evidence type="ECO:0000313" key="2">
    <source>
        <dbReference type="EMBL" id="OZY85093.1"/>
    </source>
</evidence>
<feature type="transmembrane region" description="Helical" evidence="1">
    <location>
        <begin position="143"/>
        <end position="161"/>
    </location>
</feature>
<name>A0A266Q5D9_9GAMM</name>
<keyword evidence="3" id="KW-1185">Reference proteome</keyword>
<evidence type="ECO:0000313" key="3">
    <source>
        <dbReference type="Proteomes" id="UP000216101"/>
    </source>
</evidence>
<gene>
    <name evidence="2" type="ORF">CBP51_18320</name>
</gene>
<feature type="transmembrane region" description="Helical" evidence="1">
    <location>
        <begin position="52"/>
        <end position="75"/>
    </location>
</feature>
<accession>A0A266Q5D9</accession>
<feature type="transmembrane region" description="Helical" evidence="1">
    <location>
        <begin position="12"/>
        <end position="40"/>
    </location>
</feature>
<dbReference type="EMBL" id="NHNI01000002">
    <property type="protein sequence ID" value="OZY85093.1"/>
    <property type="molecule type" value="Genomic_DNA"/>
</dbReference>
<dbReference type="InterPro" id="IPR021306">
    <property type="entry name" value="DUF2878"/>
</dbReference>
<organism evidence="2 3">
    <name type="scientific">Cellvibrio mixtus</name>
    <dbReference type="NCBI Taxonomy" id="39650"/>
    <lineage>
        <taxon>Bacteria</taxon>
        <taxon>Pseudomonadati</taxon>
        <taxon>Pseudomonadota</taxon>
        <taxon>Gammaproteobacteria</taxon>
        <taxon>Cellvibrionales</taxon>
        <taxon>Cellvibrionaceae</taxon>
        <taxon>Cellvibrio</taxon>
    </lineage>
</organism>
<reference evidence="3" key="1">
    <citation type="submission" date="2017-05" db="EMBL/GenBank/DDBJ databases">
        <authorList>
            <person name="Barney B.M."/>
        </authorList>
    </citation>
    <scope>NUCLEOTIDE SEQUENCE [LARGE SCALE GENOMIC DNA]</scope>
    <source>
        <strain evidence="3">PSBB022</strain>
    </source>
</reference>
<dbReference type="Proteomes" id="UP000216101">
    <property type="component" value="Unassembled WGS sequence"/>
</dbReference>
<proteinExistence type="predicted"/>
<evidence type="ECO:0000256" key="1">
    <source>
        <dbReference type="SAM" id="Phobius"/>
    </source>
</evidence>